<reference evidence="1" key="1">
    <citation type="journal article" date="2022" name="Biotechnol. Bioprocess Eng.">
        <title>Pan-genome Analysis Reveals Comparative Genomic Features of Central Metabolic Pathways in Methylorubrum extorquens.</title>
        <authorList>
            <person name="Lee G.M."/>
            <person name="Scott-Nevros Z.K."/>
            <person name="Lee S.-M."/>
            <person name="Kim D."/>
        </authorList>
    </citation>
    <scope>NUCLEOTIDE SEQUENCE</scope>
    <source>
        <strain evidence="1">ATCC 55366</strain>
    </source>
</reference>
<evidence type="ECO:0000313" key="1">
    <source>
        <dbReference type="EMBL" id="WHQ72044.1"/>
    </source>
</evidence>
<organism evidence="1 2">
    <name type="scientific">Methylorubrum extorquens</name>
    <name type="common">Methylobacterium dichloromethanicum</name>
    <name type="synonym">Methylobacterium extorquens</name>
    <dbReference type="NCBI Taxonomy" id="408"/>
    <lineage>
        <taxon>Bacteria</taxon>
        <taxon>Pseudomonadati</taxon>
        <taxon>Pseudomonadota</taxon>
        <taxon>Alphaproteobacteria</taxon>
        <taxon>Hyphomicrobiales</taxon>
        <taxon>Methylobacteriaceae</taxon>
        <taxon>Methylorubrum</taxon>
    </lineage>
</organism>
<name>A0AAX3WPQ1_METEX</name>
<sequence length="203" mass="21465">MLKAVKPIALAQRRNTYEWSVPFEDIVASGLSTEWRARIEADDVDLPGGWAEGKVVSLTVKDSAGAGGYPKATIRIASCDGTGEAGEAGELTVGYTGQPWDRVAIAEFAGYPPAPGPVQGGEAYLENGVADQLAYVQAHDYRRDVPGRNDANTDPKQILRKVPTKIVSAMNPIAGGSGIQSFYPLAVSAWPGPRQCNPPSPDA</sequence>
<dbReference type="AlphaFoldDB" id="A0AAX3WPQ1"/>
<dbReference type="EMBL" id="CP073633">
    <property type="protein sequence ID" value="WHQ72044.1"/>
    <property type="molecule type" value="Genomic_DNA"/>
</dbReference>
<gene>
    <name evidence="1" type="ORF">KEC54_11140</name>
</gene>
<evidence type="ECO:0000313" key="2">
    <source>
        <dbReference type="Proteomes" id="UP001223720"/>
    </source>
</evidence>
<proteinExistence type="predicted"/>
<accession>A0AAX3WPQ1</accession>
<dbReference type="Proteomes" id="UP001223720">
    <property type="component" value="Chromosome"/>
</dbReference>
<protein>
    <submittedName>
        <fullName evidence="1">Uncharacterized protein</fullName>
    </submittedName>
</protein>